<evidence type="ECO:0000313" key="2">
    <source>
        <dbReference type="EMBL" id="APG45860.1"/>
    </source>
</evidence>
<organism evidence="2 3">
    <name type="scientific">Phaeobacter porticola</name>
    <dbReference type="NCBI Taxonomy" id="1844006"/>
    <lineage>
        <taxon>Bacteria</taxon>
        <taxon>Pseudomonadati</taxon>
        <taxon>Pseudomonadota</taxon>
        <taxon>Alphaproteobacteria</taxon>
        <taxon>Rhodobacterales</taxon>
        <taxon>Roseobacteraceae</taxon>
        <taxon>Phaeobacter</taxon>
    </lineage>
</organism>
<dbReference type="EMBL" id="CP016364">
    <property type="protein sequence ID" value="APG45860.1"/>
    <property type="molecule type" value="Genomic_DNA"/>
</dbReference>
<dbReference type="Pfam" id="PF09346">
    <property type="entry name" value="SMI1_KNR4"/>
    <property type="match status" value="1"/>
</dbReference>
<dbReference type="KEGG" id="php:PhaeoP97_00410"/>
<gene>
    <name evidence="2" type="ORF">PhaeoP97_00410</name>
</gene>
<sequence length="168" mass="19180">MSNLKKFHETWSHPDSHPTSINKGDLEALEDNLGVALPASYQSQLLEVGLPSSTIKLWEWLSEKDDRHFRWLNRFPLLTLILPEPAPHLADFHHPSDAQKALAWREAGMPEGLLPFAYDSSGSQICFDMEALRGGSRRESPVMFWDCYSLHTIKLSKSFDAFLKLYLP</sequence>
<dbReference type="Proteomes" id="UP000183859">
    <property type="component" value="Chromosome"/>
</dbReference>
<dbReference type="Gene3D" id="3.40.1580.10">
    <property type="entry name" value="SMI1/KNR4-like"/>
    <property type="match status" value="1"/>
</dbReference>
<dbReference type="SUPFAM" id="SSF160631">
    <property type="entry name" value="SMI1/KNR4-like"/>
    <property type="match status" value="1"/>
</dbReference>
<dbReference type="RefSeq" id="WP_072503654.1">
    <property type="nucleotide sequence ID" value="NZ_CP016364.1"/>
</dbReference>
<keyword evidence="3" id="KW-1185">Reference proteome</keyword>
<dbReference type="AlphaFoldDB" id="A0A1L3I169"/>
<proteinExistence type="predicted"/>
<name>A0A1L3I169_9RHOB</name>
<accession>A0A1L3I169</accession>
<protein>
    <submittedName>
        <fullName evidence="2">SMI1 / KNR4 family protein</fullName>
    </submittedName>
</protein>
<evidence type="ECO:0000313" key="3">
    <source>
        <dbReference type="Proteomes" id="UP000183859"/>
    </source>
</evidence>
<evidence type="ECO:0000259" key="1">
    <source>
        <dbReference type="Pfam" id="PF09346"/>
    </source>
</evidence>
<dbReference type="InterPro" id="IPR018958">
    <property type="entry name" value="Knr4/Smi1-like_dom"/>
</dbReference>
<feature type="domain" description="Knr4/Smi1-like" evidence="1">
    <location>
        <begin position="22"/>
        <end position="164"/>
    </location>
</feature>
<reference evidence="3" key="1">
    <citation type="submission" date="2016-07" db="EMBL/GenBank/DDBJ databases">
        <title>Phaeobacter portensis sp. nov., a tropodithietic acid producing bacterium isolated from a German harbor.</title>
        <authorList>
            <person name="Freese H.M."/>
            <person name="Bunk B."/>
            <person name="Breider S."/>
            <person name="Brinkhoff T."/>
        </authorList>
    </citation>
    <scope>NUCLEOTIDE SEQUENCE [LARGE SCALE GENOMIC DNA]</scope>
    <source>
        <strain evidence="3">P97</strain>
    </source>
</reference>
<dbReference type="OrthoDB" id="7594949at2"/>
<dbReference type="InterPro" id="IPR037883">
    <property type="entry name" value="Knr4/Smi1-like_sf"/>
</dbReference>